<dbReference type="InterPro" id="IPR045573">
    <property type="entry name" value="Fut8_N_cat"/>
</dbReference>
<protein>
    <submittedName>
        <fullName evidence="4">N-acetyl-beta-D-glucosaminide alpha-1,6-fucosyltransferase</fullName>
    </submittedName>
</protein>
<evidence type="ECO:0000256" key="1">
    <source>
        <dbReference type="ARBA" id="ARBA00022676"/>
    </source>
</evidence>
<dbReference type="PANTHER" id="PTHR13132">
    <property type="entry name" value="ALPHA- 1,6 -FUCOSYLTRANSFERASE"/>
    <property type="match status" value="1"/>
</dbReference>
<keyword evidence="1" id="KW-0328">Glycosyltransferase</keyword>
<dbReference type="STRING" id="1054147.F4QCM8"/>
<dbReference type="GeneID" id="14865320"/>
<proteinExistence type="predicted"/>
<dbReference type="EMBL" id="GL883029">
    <property type="protein sequence ID" value="EGG14456.1"/>
    <property type="molecule type" value="Genomic_DNA"/>
</dbReference>
<gene>
    <name evidence="4" type="primary">fut8</name>
    <name evidence="4" type="ORF">DFA_12228</name>
</gene>
<organism evidence="4 5">
    <name type="scientific">Cavenderia fasciculata</name>
    <name type="common">Slime mold</name>
    <name type="synonym">Dictyostelium fasciculatum</name>
    <dbReference type="NCBI Taxonomy" id="261658"/>
    <lineage>
        <taxon>Eukaryota</taxon>
        <taxon>Amoebozoa</taxon>
        <taxon>Evosea</taxon>
        <taxon>Eumycetozoa</taxon>
        <taxon>Dictyostelia</taxon>
        <taxon>Acytosteliales</taxon>
        <taxon>Cavenderiaceae</taxon>
        <taxon>Cavenderia</taxon>
    </lineage>
</organism>
<dbReference type="Proteomes" id="UP000007797">
    <property type="component" value="Unassembled WGS sequence"/>
</dbReference>
<accession>F4QCM8</accession>
<dbReference type="OMA" id="ASECQYF"/>
<dbReference type="Gene3D" id="3.40.50.11350">
    <property type="match status" value="1"/>
</dbReference>
<keyword evidence="2" id="KW-0808">Transferase</keyword>
<dbReference type="KEGG" id="dfa:DFA_12228"/>
<evidence type="ECO:0000259" key="3">
    <source>
        <dbReference type="PROSITE" id="PS51659"/>
    </source>
</evidence>
<dbReference type="AlphaFoldDB" id="F4QCM8"/>
<feature type="domain" description="GT23" evidence="3">
    <location>
        <begin position="351"/>
        <end position="657"/>
    </location>
</feature>
<keyword evidence="5" id="KW-1185">Reference proteome</keyword>
<dbReference type="OrthoDB" id="2014825at2759"/>
<dbReference type="Pfam" id="PF19745">
    <property type="entry name" value="FUT8_N_cat"/>
    <property type="match status" value="1"/>
</dbReference>
<dbReference type="InterPro" id="IPR027350">
    <property type="entry name" value="GT23_dom"/>
</dbReference>
<evidence type="ECO:0000313" key="4">
    <source>
        <dbReference type="EMBL" id="EGG14456.1"/>
    </source>
</evidence>
<sequence length="666" mass="77130">MRNHYNRRDEEEEEVEHRVAVDQSTIPPPFIHPSSLLLSSLSTLITIYQRKKEYSIFYSLNRYYTLILGNTKKDSSYSHHYPIMLTVNLAEWNVQRISSDTTDGNSKSTLVQHNNAIVGAPSTVEQQEDKVVPPLFMQVLYLHQEQLNLIYDYSGPDDCYFELIVSKEKLQRNSNSQFRNNQNTGGPYRLSCFAFFKTIRAVHEDEIESLVIHLGANITFAPQQFRALEIFQQAVQMLEQRTQHHIAVVGQCRLYPVIQELVFDQFATVNRIWNYRYSTKSYQMVGGYAEVVLDLDNQQRCDMIVGSHKEEGILLHMYKTQSQKVKVFYNHLQQLQFSSNFLVSGGKEFCDTHQILLHKSSARGMCGALHLQAYSFTRAIEFNRIFVLNDSTFSFFTNDWTELFLPYSICKWNWINEFKDSQVLNGLYGTDEYNKSARISIIEKDHPVKITFFVTPSKFPTQFMDSARAFRSHLMRWMMTLSYPMREFLTTTRKQVFGEKLLAKNNGLAPRCIAMHVRHGDKLISEAKLVDLQVYLDVLNKKINEFKSNLQIDIGNVFLMTDNTTIIDRIEAIPNRPYKLHYLTDVDRGDNDVAMDIETGIIDPSKKTIIGRLLLAELLIASDCDYFIGTMSSNIGRTIAELMSAKLNKEYILWESVDDTIWSVDP</sequence>
<dbReference type="GO" id="GO:0046921">
    <property type="term" value="F:alpha-(1-&gt;6)-fucosyltransferase activity"/>
    <property type="evidence" value="ECO:0007669"/>
    <property type="project" value="TreeGrafter"/>
</dbReference>
<evidence type="ECO:0000256" key="2">
    <source>
        <dbReference type="ARBA" id="ARBA00022679"/>
    </source>
</evidence>
<dbReference type="GO" id="GO:0006487">
    <property type="term" value="P:protein N-linked glycosylation"/>
    <property type="evidence" value="ECO:0007669"/>
    <property type="project" value="TreeGrafter"/>
</dbReference>
<dbReference type="PANTHER" id="PTHR13132:SF29">
    <property type="entry name" value="ALPHA-(1,6)-FUCOSYLTRANSFERASE"/>
    <property type="match status" value="1"/>
</dbReference>
<reference evidence="5" key="1">
    <citation type="journal article" date="2011" name="Genome Res.">
        <title>Phylogeny-wide analysis of social amoeba genomes highlights ancient origins for complex intercellular communication.</title>
        <authorList>
            <person name="Heidel A.J."/>
            <person name="Lawal H.M."/>
            <person name="Felder M."/>
            <person name="Schilde C."/>
            <person name="Helps N.R."/>
            <person name="Tunggal B."/>
            <person name="Rivero F."/>
            <person name="John U."/>
            <person name="Schleicher M."/>
            <person name="Eichinger L."/>
            <person name="Platzer M."/>
            <person name="Noegel A.A."/>
            <person name="Schaap P."/>
            <person name="Gloeckner G."/>
        </authorList>
    </citation>
    <scope>NUCLEOTIDE SEQUENCE [LARGE SCALE GENOMIC DNA]</scope>
    <source>
        <strain evidence="5">SH3</strain>
    </source>
</reference>
<name>F4QCM8_CACFS</name>
<dbReference type="RefSeq" id="XP_004353865.1">
    <property type="nucleotide sequence ID" value="XM_004353813.1"/>
</dbReference>
<evidence type="ECO:0000313" key="5">
    <source>
        <dbReference type="Proteomes" id="UP000007797"/>
    </source>
</evidence>
<dbReference type="PROSITE" id="PS51659">
    <property type="entry name" value="GT23"/>
    <property type="match status" value="1"/>
</dbReference>